<dbReference type="InterPro" id="IPR051535">
    <property type="entry name" value="Siderophore_ABC-ATPase"/>
</dbReference>
<comment type="subcellular location">
    <subcellularLocation>
        <location evidence="1">Cell membrane</location>
        <topology evidence="1">Peripheral membrane protein</topology>
    </subcellularLocation>
</comment>
<reference evidence="12" key="1">
    <citation type="journal article" date="2022" name="Front. Microbiol.">
        <title>New perspectives on an old grouping: The genomic and phenotypic variability of Oxalobacter formigenes and the implications for calcium oxalate stone prevention.</title>
        <authorList>
            <person name="Chmiel J.A."/>
            <person name="Carr C."/>
            <person name="Stuivenberg G.A."/>
            <person name="Venema R."/>
            <person name="Chanyi R.M."/>
            <person name="Al K.F."/>
            <person name="Giguere D."/>
            <person name="Say H."/>
            <person name="Akouris P.P."/>
            <person name="Dominguez Romero S.A."/>
            <person name="Kwong A."/>
            <person name="Tai V."/>
            <person name="Koval S.F."/>
            <person name="Razvi H."/>
            <person name="Bjazevic J."/>
            <person name="Burton J.P."/>
        </authorList>
    </citation>
    <scope>NUCLEOTIDE SEQUENCE</scope>
    <source>
        <strain evidence="12">OxK</strain>
    </source>
</reference>
<keyword evidence="9" id="KW-0406">Ion transport</keyword>
<evidence type="ECO:0000256" key="6">
    <source>
        <dbReference type="ARBA" id="ARBA00022741"/>
    </source>
</evidence>
<feature type="domain" description="ABC transporter" evidence="11">
    <location>
        <begin position="2"/>
        <end position="236"/>
    </location>
</feature>
<name>A0A9E9LA30_9BURK</name>
<evidence type="ECO:0000256" key="2">
    <source>
        <dbReference type="ARBA" id="ARBA00005417"/>
    </source>
</evidence>
<dbReference type="Gene3D" id="3.40.50.300">
    <property type="entry name" value="P-loop containing nucleotide triphosphate hydrolases"/>
    <property type="match status" value="1"/>
</dbReference>
<dbReference type="AlphaFoldDB" id="A0A9E9LA30"/>
<dbReference type="PANTHER" id="PTHR42771">
    <property type="entry name" value="IRON(3+)-HYDROXAMATE IMPORT ATP-BINDING PROTEIN FHUC"/>
    <property type="match status" value="1"/>
</dbReference>
<accession>A0A9E9LA30</accession>
<evidence type="ECO:0000256" key="5">
    <source>
        <dbReference type="ARBA" id="ARBA00022496"/>
    </source>
</evidence>
<keyword evidence="6" id="KW-0547">Nucleotide-binding</keyword>
<dbReference type="PROSITE" id="PS00211">
    <property type="entry name" value="ABC_TRANSPORTER_1"/>
    <property type="match status" value="1"/>
</dbReference>
<protein>
    <submittedName>
        <fullName evidence="12">ATP-binding cassette domain-containing protein</fullName>
    </submittedName>
</protein>
<dbReference type="InterPro" id="IPR003439">
    <property type="entry name" value="ABC_transporter-like_ATP-bd"/>
</dbReference>
<evidence type="ECO:0000256" key="3">
    <source>
        <dbReference type="ARBA" id="ARBA00022448"/>
    </source>
</evidence>
<evidence type="ECO:0000256" key="1">
    <source>
        <dbReference type="ARBA" id="ARBA00004202"/>
    </source>
</evidence>
<sequence>MIATEKLGKRYGEKTVLSGVTLELPKEKIIAFIGGNGTGKSTLLSLITRTLSKSEGKVMVDGTELSDWNNRELAKKLSILRQANDLNIRLTIRELVAFGRFPYTRGRLNAEDEKQIDRALDYLGLKPLEHRYLDELSGGQRQMAFIAMIIAQDTEYIFLDEPLNNLDMRHSVQIMKVLRRLVTEAGKTVMVVIHDINFVVSHADYVIALKEGKVIAQGDTETIIRPEVLKNIYDMDIKVAEIDGRPICLYYS</sequence>
<dbReference type="RefSeq" id="WP_269315564.1">
    <property type="nucleotide sequence ID" value="NZ_CP098251.1"/>
</dbReference>
<dbReference type="InterPro" id="IPR017871">
    <property type="entry name" value="ABC_transporter-like_CS"/>
</dbReference>
<evidence type="ECO:0000256" key="7">
    <source>
        <dbReference type="ARBA" id="ARBA00022840"/>
    </source>
</evidence>
<dbReference type="InterPro" id="IPR027417">
    <property type="entry name" value="P-loop_NTPase"/>
</dbReference>
<evidence type="ECO:0000313" key="12">
    <source>
        <dbReference type="EMBL" id="WAV90516.1"/>
    </source>
</evidence>
<organism evidence="12">
    <name type="scientific">Oxalobacter aliiformigenes</name>
    <dbReference type="NCBI Taxonomy" id="2946593"/>
    <lineage>
        <taxon>Bacteria</taxon>
        <taxon>Pseudomonadati</taxon>
        <taxon>Pseudomonadota</taxon>
        <taxon>Betaproteobacteria</taxon>
        <taxon>Burkholderiales</taxon>
        <taxon>Oxalobacteraceae</taxon>
        <taxon>Oxalobacter</taxon>
    </lineage>
</organism>
<comment type="similarity">
    <text evidence="2">Belongs to the ABC transporter superfamily.</text>
</comment>
<gene>
    <name evidence="12" type="ORF">NB646_06485</name>
</gene>
<dbReference type="Pfam" id="PF00005">
    <property type="entry name" value="ABC_tran"/>
    <property type="match status" value="1"/>
</dbReference>
<dbReference type="GO" id="GO:0005886">
    <property type="term" value="C:plasma membrane"/>
    <property type="evidence" value="ECO:0007669"/>
    <property type="project" value="UniProtKB-SubCell"/>
</dbReference>
<dbReference type="FunFam" id="3.40.50.300:FF:000134">
    <property type="entry name" value="Iron-enterobactin ABC transporter ATP-binding protein"/>
    <property type="match status" value="1"/>
</dbReference>
<evidence type="ECO:0000256" key="4">
    <source>
        <dbReference type="ARBA" id="ARBA00022475"/>
    </source>
</evidence>
<keyword evidence="7 12" id="KW-0067">ATP-binding</keyword>
<keyword evidence="4" id="KW-1003">Cell membrane</keyword>
<dbReference type="InterPro" id="IPR003593">
    <property type="entry name" value="AAA+_ATPase"/>
</dbReference>
<evidence type="ECO:0000259" key="11">
    <source>
        <dbReference type="PROSITE" id="PS50893"/>
    </source>
</evidence>
<dbReference type="Proteomes" id="UP001164819">
    <property type="component" value="Chromosome"/>
</dbReference>
<dbReference type="GO" id="GO:0016887">
    <property type="term" value="F:ATP hydrolysis activity"/>
    <property type="evidence" value="ECO:0007669"/>
    <property type="project" value="InterPro"/>
</dbReference>
<dbReference type="EMBL" id="CP098251">
    <property type="protein sequence ID" value="WAV90516.1"/>
    <property type="molecule type" value="Genomic_DNA"/>
</dbReference>
<dbReference type="SUPFAM" id="SSF52540">
    <property type="entry name" value="P-loop containing nucleoside triphosphate hydrolases"/>
    <property type="match status" value="1"/>
</dbReference>
<proteinExistence type="inferred from homology"/>
<keyword evidence="8" id="KW-0408">Iron</keyword>
<evidence type="ECO:0000256" key="10">
    <source>
        <dbReference type="ARBA" id="ARBA00023136"/>
    </source>
</evidence>
<dbReference type="PANTHER" id="PTHR42771:SF3">
    <property type="entry name" value="PETROBACTIN IMPORT ATP-BINDING PROTEIN YCLP"/>
    <property type="match status" value="1"/>
</dbReference>
<evidence type="ECO:0000256" key="8">
    <source>
        <dbReference type="ARBA" id="ARBA00023004"/>
    </source>
</evidence>
<keyword evidence="5" id="KW-0410">Iron transport</keyword>
<keyword evidence="3" id="KW-0813">Transport</keyword>
<keyword evidence="10" id="KW-0472">Membrane</keyword>
<dbReference type="GO" id="GO:0005524">
    <property type="term" value="F:ATP binding"/>
    <property type="evidence" value="ECO:0007669"/>
    <property type="project" value="UniProtKB-KW"/>
</dbReference>
<dbReference type="CDD" id="cd03214">
    <property type="entry name" value="ABC_Iron-Siderophores_B12_Hemin"/>
    <property type="match status" value="1"/>
</dbReference>
<dbReference type="GO" id="GO:0006826">
    <property type="term" value="P:iron ion transport"/>
    <property type="evidence" value="ECO:0007669"/>
    <property type="project" value="UniProtKB-KW"/>
</dbReference>
<dbReference type="PROSITE" id="PS50893">
    <property type="entry name" value="ABC_TRANSPORTER_2"/>
    <property type="match status" value="1"/>
</dbReference>
<evidence type="ECO:0000256" key="9">
    <source>
        <dbReference type="ARBA" id="ARBA00023065"/>
    </source>
</evidence>
<dbReference type="SMART" id="SM00382">
    <property type="entry name" value="AAA"/>
    <property type="match status" value="1"/>
</dbReference>